<feature type="region of interest" description="Disordered" evidence="2">
    <location>
        <begin position="124"/>
        <end position="210"/>
    </location>
</feature>
<reference evidence="3 4" key="1">
    <citation type="submission" date="2017-12" db="EMBL/GenBank/DDBJ databases">
        <title>Phylogenetic diversity of female urinary microbiome.</title>
        <authorList>
            <person name="Thomas-White K."/>
            <person name="Wolfe A.J."/>
        </authorList>
    </citation>
    <scope>NUCLEOTIDE SEQUENCE [LARGE SCALE GENOMIC DNA]</scope>
    <source>
        <strain evidence="3 4">UMB0139</strain>
    </source>
</reference>
<evidence type="ECO:0000313" key="4">
    <source>
        <dbReference type="Proteomes" id="UP000234239"/>
    </source>
</evidence>
<keyword evidence="1" id="KW-1015">Disulfide bond</keyword>
<sequence>MPMPRKNSPEKSPEQEAFPKAEIQRTDNQELLINGQPFTVKEWSQEEALDLEALADRYMPILDTYDYIVGDWAYEQVRLKGFYKDDVPHVPLERKISHLTDYLLEYCNFACDYFVLEHQRDEEERQERNRQLKKRPKKNRNNKNYKKKNQRKDKGKNKSHKRQRDKKAHFSIKTDKSSTKPSNKGVKRQTITQGNKKKEGFKIRSTKGKK</sequence>
<comment type="caution">
    <text evidence="3">The sequence shown here is derived from an EMBL/GenBank/DDBJ whole genome shotgun (WGS) entry which is preliminary data.</text>
</comment>
<feature type="compositionally biased region" description="Basic and acidic residues" evidence="2">
    <location>
        <begin position="7"/>
        <end position="23"/>
    </location>
</feature>
<feature type="region of interest" description="Disordered" evidence="2">
    <location>
        <begin position="1"/>
        <end position="23"/>
    </location>
</feature>
<name>A0A2I1MK90_9LACT</name>
<dbReference type="Gene3D" id="3.50.4.20">
    <property type="match status" value="1"/>
</dbReference>
<protein>
    <submittedName>
        <fullName evidence="3">DUF1027 domain-containing protein</fullName>
    </submittedName>
</protein>
<evidence type="ECO:0000256" key="2">
    <source>
        <dbReference type="SAM" id="MobiDB-lite"/>
    </source>
</evidence>
<accession>A0A2I1MK90</accession>
<feature type="compositionally biased region" description="Basic residues" evidence="2">
    <location>
        <begin position="131"/>
        <end position="170"/>
    </location>
</feature>
<evidence type="ECO:0000313" key="3">
    <source>
        <dbReference type="EMBL" id="PKZ20509.1"/>
    </source>
</evidence>
<dbReference type="Proteomes" id="UP000234239">
    <property type="component" value="Unassembled WGS sequence"/>
</dbReference>
<evidence type="ECO:0000256" key="1">
    <source>
        <dbReference type="PIRSR" id="PIRSR012565-1"/>
    </source>
</evidence>
<dbReference type="Pfam" id="PF06265">
    <property type="entry name" value="YutD-like"/>
    <property type="match status" value="1"/>
</dbReference>
<dbReference type="InterPro" id="IPR038141">
    <property type="entry name" value="YutD-like_sf"/>
</dbReference>
<feature type="disulfide bond" evidence="1">
    <location>
        <begin position="107"/>
        <end position="111"/>
    </location>
</feature>
<dbReference type="InterPro" id="IPR009370">
    <property type="entry name" value="YutD-like"/>
</dbReference>
<proteinExistence type="predicted"/>
<organism evidence="3 4">
    <name type="scientific">Aerococcus sanguinicola</name>
    <dbReference type="NCBI Taxonomy" id="119206"/>
    <lineage>
        <taxon>Bacteria</taxon>
        <taxon>Bacillati</taxon>
        <taxon>Bacillota</taxon>
        <taxon>Bacilli</taxon>
        <taxon>Lactobacillales</taxon>
        <taxon>Aerococcaceae</taxon>
        <taxon>Aerococcus</taxon>
    </lineage>
</organism>
<dbReference type="EMBL" id="PKGY01000008">
    <property type="protein sequence ID" value="PKZ20509.1"/>
    <property type="molecule type" value="Genomic_DNA"/>
</dbReference>
<dbReference type="OrthoDB" id="1650379at2"/>
<dbReference type="AlphaFoldDB" id="A0A2I1MK90"/>
<dbReference type="PIRSF" id="PIRSF012565">
    <property type="entry name" value="DUF1027"/>
    <property type="match status" value="1"/>
</dbReference>
<gene>
    <name evidence="3" type="ORF">CYJ28_09850</name>
</gene>